<feature type="transmembrane region" description="Helical" evidence="1">
    <location>
        <begin position="44"/>
        <end position="63"/>
    </location>
</feature>
<protein>
    <submittedName>
        <fullName evidence="2">Uncharacterized protein</fullName>
    </submittedName>
</protein>
<dbReference type="AlphaFoldDB" id="A0AAD5EEZ3"/>
<dbReference type="RefSeq" id="XP_051447121.1">
    <property type="nucleotide sequence ID" value="XM_051587032.1"/>
</dbReference>
<organism evidence="2 3">
    <name type="scientific">Umbelopsis ramanniana AG</name>
    <dbReference type="NCBI Taxonomy" id="1314678"/>
    <lineage>
        <taxon>Eukaryota</taxon>
        <taxon>Fungi</taxon>
        <taxon>Fungi incertae sedis</taxon>
        <taxon>Mucoromycota</taxon>
        <taxon>Mucoromycotina</taxon>
        <taxon>Umbelopsidomycetes</taxon>
        <taxon>Umbelopsidales</taxon>
        <taxon>Umbelopsidaceae</taxon>
        <taxon>Umbelopsis</taxon>
    </lineage>
</organism>
<dbReference type="Proteomes" id="UP001206595">
    <property type="component" value="Unassembled WGS sequence"/>
</dbReference>
<keyword evidence="3" id="KW-1185">Reference proteome</keyword>
<feature type="transmembrane region" description="Helical" evidence="1">
    <location>
        <begin position="148"/>
        <end position="165"/>
    </location>
</feature>
<keyword evidence="1" id="KW-0472">Membrane</keyword>
<keyword evidence="1" id="KW-1133">Transmembrane helix</keyword>
<reference evidence="2" key="2">
    <citation type="journal article" date="2022" name="Proc. Natl. Acad. Sci. U.S.A.">
        <title>Diploid-dominant life cycles characterize the early evolution of Fungi.</title>
        <authorList>
            <person name="Amses K.R."/>
            <person name="Simmons D.R."/>
            <person name="Longcore J.E."/>
            <person name="Mondo S.J."/>
            <person name="Seto K."/>
            <person name="Jeronimo G.H."/>
            <person name="Bonds A.E."/>
            <person name="Quandt C.A."/>
            <person name="Davis W.J."/>
            <person name="Chang Y."/>
            <person name="Federici B.A."/>
            <person name="Kuo A."/>
            <person name="LaButti K."/>
            <person name="Pangilinan J."/>
            <person name="Andreopoulos W."/>
            <person name="Tritt A."/>
            <person name="Riley R."/>
            <person name="Hundley H."/>
            <person name="Johnson J."/>
            <person name="Lipzen A."/>
            <person name="Barry K."/>
            <person name="Lang B.F."/>
            <person name="Cuomo C.A."/>
            <person name="Buchler N.E."/>
            <person name="Grigoriev I.V."/>
            <person name="Spatafora J.W."/>
            <person name="Stajich J.E."/>
            <person name="James T.Y."/>
        </authorList>
    </citation>
    <scope>NUCLEOTIDE SEQUENCE</scope>
    <source>
        <strain evidence="2">AG</strain>
    </source>
</reference>
<gene>
    <name evidence="2" type="ORF">K450DRAFT_229091</name>
</gene>
<feature type="transmembrane region" description="Helical" evidence="1">
    <location>
        <begin position="70"/>
        <end position="91"/>
    </location>
</feature>
<proteinExistence type="predicted"/>
<accession>A0AAD5EEZ3</accession>
<dbReference type="EMBL" id="MU620902">
    <property type="protein sequence ID" value="KAI8582117.1"/>
    <property type="molecule type" value="Genomic_DNA"/>
</dbReference>
<evidence type="ECO:0000256" key="1">
    <source>
        <dbReference type="SAM" id="Phobius"/>
    </source>
</evidence>
<reference evidence="2" key="1">
    <citation type="submission" date="2021-06" db="EMBL/GenBank/DDBJ databases">
        <authorList>
            <consortium name="DOE Joint Genome Institute"/>
            <person name="Mondo S.J."/>
            <person name="Amses K.R."/>
            <person name="Simmons D.R."/>
            <person name="Longcore J.E."/>
            <person name="Seto K."/>
            <person name="Alves G.H."/>
            <person name="Bonds A.E."/>
            <person name="Quandt C.A."/>
            <person name="Davis W.J."/>
            <person name="Chang Y."/>
            <person name="Letcher P.M."/>
            <person name="Powell M.J."/>
            <person name="Kuo A."/>
            <person name="Labutti K."/>
            <person name="Pangilinan J."/>
            <person name="Andreopoulos W."/>
            <person name="Tritt A."/>
            <person name="Riley R."/>
            <person name="Hundley H."/>
            <person name="Johnson J."/>
            <person name="Lipzen A."/>
            <person name="Barry K."/>
            <person name="Berbee M.L."/>
            <person name="Buchler N.E."/>
            <person name="Grigoriev I.V."/>
            <person name="Spatafora J.W."/>
            <person name="Stajich J.E."/>
            <person name="James T.Y."/>
        </authorList>
    </citation>
    <scope>NUCLEOTIDE SEQUENCE</scope>
    <source>
        <strain evidence="2">AG</strain>
    </source>
</reference>
<dbReference type="GeneID" id="75912379"/>
<keyword evidence="1" id="KW-0812">Transmembrane</keyword>
<comment type="caution">
    <text evidence="2">The sequence shown here is derived from an EMBL/GenBank/DDBJ whole genome shotgun (WGS) entry which is preliminary data.</text>
</comment>
<evidence type="ECO:0000313" key="3">
    <source>
        <dbReference type="Proteomes" id="UP001206595"/>
    </source>
</evidence>
<sequence>MYTHYKPVFPCWCQMLTNGEGRCLFIEKSGGHVLFQRTSQQSCWWFLFPSLPLATVVFAIEIYRGRCRCCLMIFQFIAVSCYLVLIVVAFFPELDYIEYFVVDEKLFMPADFTYLAEGNWFFHYDGRIFHFHRELMITLFRQLDYKELLNFSYTLADIYYIILILKE</sequence>
<name>A0AAD5EEZ3_UMBRA</name>
<evidence type="ECO:0000313" key="2">
    <source>
        <dbReference type="EMBL" id="KAI8582117.1"/>
    </source>
</evidence>